<sequence length="809" mass="90226">MEEIITVPVSLASPHASSGPQPLAKNKVQTQRARPKDVTIASESTGITKKKQSKSRNGCVTCKAKRLKCDEIKPTCEQCKRRNVPCGGYRKDFKWRPFEEPGCTGKQSTQASKGQSPPACITPSLTSIVSGTSGIISTQPKSNDSRLNAEYQYHTHHDVIANSYQVLPHLLIPDVQNSTYGASAQHMPAHPLAESTSTSAILSPFVVTPKSISPVESYVPPFTDPESFYGEGPVMTGRTEITAPSSDAAGQSPRLMDLFVSGSRFCAPPDEYLSYRNQHEGFYQPTGLTTPADVVDDDIEEIPRDFNPLSHSWSWQQSSPTSSSSSNSSEGSPVHRIPMQPQDTLTSPEVISRRFHRDTCGILSVKDGPTENPWRTLVWPLARDCPALYHAIASMTSFHQSSQFPPMRIQGIDHMHTAVHALAEGLQNMRFDAAISTTLVLAFAESWDVHISTGINHIKGAKVLINQALLQHRQAPKHGEEWKRLRFLCNTWIYMDVIARLTSADDDESNDVDAIYDSVHSPGETEASLDPLMGCAHSLFPLIGRVATLIRQLRKLCHGSADLTMQAIRLKTQLEEWTPPSHIESPEDKTTSPRDSIKTATAYQYATLLYLHQAFPEIPSLPALALARRALCDLAAVEPSSRSSIIHIYPLMAAGCEMVDEEDRSWVVQRWEQLSSRMKLGIIDKSLTVTKEVWARRDAYASERQILEAMHTDNAYHTNLQKRSLDVYLGDEDVDASWLGTRTKRRASDFKAQYPSSISQLFQQEYLQNEADSTDRTELLDVEFTIKGRLHWLGVMRDWNWEGELTQAF</sequence>
<evidence type="ECO:0000313" key="2">
    <source>
        <dbReference type="Proteomes" id="UP001153331"/>
    </source>
</evidence>
<evidence type="ECO:0000313" key="1">
    <source>
        <dbReference type="EMBL" id="KAJ8116318.1"/>
    </source>
</evidence>
<dbReference type="Proteomes" id="UP001153331">
    <property type="component" value="Unassembled WGS sequence"/>
</dbReference>
<name>A0ACC2IMD7_9PLEO</name>
<reference evidence="1" key="1">
    <citation type="submission" date="2022-11" db="EMBL/GenBank/DDBJ databases">
        <title>Genome Sequence of Boeremia exigua.</title>
        <authorList>
            <person name="Buettner E."/>
        </authorList>
    </citation>
    <scope>NUCLEOTIDE SEQUENCE</scope>
    <source>
        <strain evidence="1">CU02</strain>
    </source>
</reference>
<accession>A0ACC2IMD7</accession>
<organism evidence="1 2">
    <name type="scientific">Boeremia exigua</name>
    <dbReference type="NCBI Taxonomy" id="749465"/>
    <lineage>
        <taxon>Eukaryota</taxon>
        <taxon>Fungi</taxon>
        <taxon>Dikarya</taxon>
        <taxon>Ascomycota</taxon>
        <taxon>Pezizomycotina</taxon>
        <taxon>Dothideomycetes</taxon>
        <taxon>Pleosporomycetidae</taxon>
        <taxon>Pleosporales</taxon>
        <taxon>Pleosporineae</taxon>
        <taxon>Didymellaceae</taxon>
        <taxon>Boeremia</taxon>
    </lineage>
</organism>
<proteinExistence type="predicted"/>
<dbReference type="EMBL" id="JAPHNI010000099">
    <property type="protein sequence ID" value="KAJ8116318.1"/>
    <property type="molecule type" value="Genomic_DNA"/>
</dbReference>
<gene>
    <name evidence="1" type="ORF">OPT61_g2230</name>
</gene>
<protein>
    <submittedName>
        <fullName evidence="1">Uncharacterized protein</fullName>
    </submittedName>
</protein>
<comment type="caution">
    <text evidence="1">The sequence shown here is derived from an EMBL/GenBank/DDBJ whole genome shotgun (WGS) entry which is preliminary data.</text>
</comment>
<keyword evidence="2" id="KW-1185">Reference proteome</keyword>